<protein>
    <recommendedName>
        <fullName evidence="5">phenylalanine--tRNA ligase</fullName>
        <ecNumber evidence="5">6.1.1.20</ecNumber>
    </recommendedName>
    <alternativeName>
        <fullName evidence="14">Phenylalanyl-tRNA synthetase alpha subunit</fullName>
    </alternativeName>
</protein>
<dbReference type="InterPro" id="IPR045864">
    <property type="entry name" value="aa-tRNA-synth_II/BPL/LPL"/>
</dbReference>
<sequence length="587" mass="67514">MAFDFNKWNKHFSEYSYVEKYKFSDNDIKLYNSITPSFKKDINKFIFLNRWYNHISSLEEFSKTINPLKSHENLNMSTDIEDLPQLLLNYLSINDSFDSLLFASSKGLEHQKVIGAVKSLLSNEGIISTKDEAVTNYELTEEGQTIATEGSHEYRVWQMIGESGISQAEVMKLPFGKLGQAKAMQNKWISIDKSGGEVKLVRKVNDLSEDPVKVELKTCISDASKLSPNAIKELKKRKLLTEVTTKKVIVSKGPSFTTCLVKHEADLTPELIQSGEWATKQFKKYNFDALGIPPKSGHLHPLLKVRSEFRNIFLQMGFEEMDTARWVESSFWNFDALFQPQQHPARDQHDTFFIEKPEKSTEFPPDYLERVKKVHSEGGYGSFGYKYDWKIEEAQKNIMRTHTTTVSARNLYKLAQNGFKPSKFFSIDRVFRNETLDATHLAEFYQVEGVIAEEDLSLAGLMGVISTFFKNIGMEHLKFKPAYNPYTEPSMEIFAYHEGLKKWVEIGNSGMFRPEMLRPMGLPENVNVAGFGLSLERPTMIKYGLSNIRDLFGPKIDLQMIYKNPICRFDKDYKFKLVEKKDVETVA</sequence>
<dbReference type="GeneID" id="36381884"/>
<dbReference type="GO" id="GO:0009328">
    <property type="term" value="C:phenylalanine-tRNA ligase complex"/>
    <property type="evidence" value="ECO:0007669"/>
    <property type="project" value="TreeGrafter"/>
</dbReference>
<evidence type="ECO:0000256" key="3">
    <source>
        <dbReference type="ARBA" id="ARBA00006703"/>
    </source>
</evidence>
<evidence type="ECO:0000256" key="14">
    <source>
        <dbReference type="ARBA" id="ARBA00030612"/>
    </source>
</evidence>
<dbReference type="RefSeq" id="XP_024508714.1">
    <property type="nucleotide sequence ID" value="XM_024642999.1"/>
</dbReference>
<dbReference type="GO" id="GO:0004826">
    <property type="term" value="F:phenylalanine-tRNA ligase activity"/>
    <property type="evidence" value="ECO:0007669"/>
    <property type="project" value="UniProtKB-EC"/>
</dbReference>
<reference evidence="19" key="2">
    <citation type="submission" date="2020-12" db="UniProtKB">
        <authorList>
            <consortium name="WormBaseParasite"/>
        </authorList>
    </citation>
    <scope>IDENTIFICATION</scope>
</reference>
<dbReference type="GO" id="GO:0005524">
    <property type="term" value="F:ATP binding"/>
    <property type="evidence" value="ECO:0007669"/>
    <property type="project" value="UniProtKB-KW"/>
</dbReference>
<dbReference type="PROSITE" id="PS50862">
    <property type="entry name" value="AA_TRNA_LIGASE_II"/>
    <property type="match status" value="1"/>
</dbReference>
<evidence type="ECO:0000256" key="8">
    <source>
        <dbReference type="ARBA" id="ARBA00022723"/>
    </source>
</evidence>
<dbReference type="CTD" id="36381884"/>
<evidence type="ECO:0000256" key="2">
    <source>
        <dbReference type="ARBA" id="ARBA00004496"/>
    </source>
</evidence>
<comment type="cofactor">
    <cofactor evidence="1">
        <name>Mg(2+)</name>
        <dbReference type="ChEBI" id="CHEBI:18420"/>
    </cofactor>
</comment>
<evidence type="ECO:0000256" key="15">
    <source>
        <dbReference type="ARBA" id="ARBA00049255"/>
    </source>
</evidence>
<dbReference type="Gene3D" id="1.10.10.2330">
    <property type="match status" value="1"/>
</dbReference>
<dbReference type="SUPFAM" id="SSF55681">
    <property type="entry name" value="Class II aaRS and biotin synthetases"/>
    <property type="match status" value="1"/>
</dbReference>
<evidence type="ECO:0000256" key="10">
    <source>
        <dbReference type="ARBA" id="ARBA00022840"/>
    </source>
</evidence>
<evidence type="ECO:0000313" key="17">
    <source>
        <dbReference type="EMBL" id="CEF69514.1"/>
    </source>
</evidence>
<dbReference type="Pfam" id="PF01409">
    <property type="entry name" value="tRNA-synt_2d"/>
    <property type="match status" value="1"/>
</dbReference>
<dbReference type="GO" id="GO:0006432">
    <property type="term" value="P:phenylalanyl-tRNA aminoacylation"/>
    <property type="evidence" value="ECO:0007669"/>
    <property type="project" value="InterPro"/>
</dbReference>
<keyword evidence="12" id="KW-0648">Protein biosynthesis</keyword>
<dbReference type="PANTHER" id="PTHR11538:SF40">
    <property type="entry name" value="PHENYLALANINE--TRNA LIGASE ALPHA SUBUNIT"/>
    <property type="match status" value="1"/>
</dbReference>
<dbReference type="AlphaFoldDB" id="A0A090MZT9"/>
<comment type="similarity">
    <text evidence="3">Belongs to the class-II aminoacyl-tRNA synthetase family. Phe-tRNA synthetase alpha subunit type 2 subfamily.</text>
</comment>
<evidence type="ECO:0000256" key="12">
    <source>
        <dbReference type="ARBA" id="ARBA00022917"/>
    </source>
</evidence>
<proteinExistence type="inferred from homology"/>
<gene>
    <name evidence="17 19 20" type="ORF">SRAE_2000416200</name>
</gene>
<evidence type="ECO:0000313" key="19">
    <source>
        <dbReference type="WBParaSite" id="SRAE_2000416200.1"/>
    </source>
</evidence>
<reference evidence="17 18" key="1">
    <citation type="submission" date="2014-09" db="EMBL/GenBank/DDBJ databases">
        <authorList>
            <person name="Martin A.A."/>
        </authorList>
    </citation>
    <scope>NUCLEOTIDE SEQUENCE</scope>
    <source>
        <strain evidence="18">ED321</strain>
        <strain evidence="17">ED321 Heterogonic</strain>
    </source>
</reference>
<evidence type="ECO:0000256" key="1">
    <source>
        <dbReference type="ARBA" id="ARBA00001946"/>
    </source>
</evidence>
<dbReference type="Proteomes" id="UP000035682">
    <property type="component" value="Unplaced"/>
</dbReference>
<evidence type="ECO:0000256" key="13">
    <source>
        <dbReference type="ARBA" id="ARBA00023146"/>
    </source>
</evidence>
<dbReference type="WBParaSite" id="SRAE_2000416200.1">
    <property type="protein sequence ID" value="SRAE_2000416200.1"/>
    <property type="gene ID" value="WBGene00264391"/>
</dbReference>
<dbReference type="PANTHER" id="PTHR11538">
    <property type="entry name" value="PHENYLALANYL-TRNA SYNTHETASE"/>
    <property type="match status" value="1"/>
</dbReference>
<dbReference type="InterPro" id="IPR002319">
    <property type="entry name" value="Phenylalanyl-tRNA_Synthase"/>
</dbReference>
<evidence type="ECO:0000256" key="11">
    <source>
        <dbReference type="ARBA" id="ARBA00022842"/>
    </source>
</evidence>
<dbReference type="OMA" id="QIEGWVM"/>
<dbReference type="Pfam" id="PF18552">
    <property type="entry name" value="PheRS_DBD1"/>
    <property type="match status" value="1"/>
</dbReference>
<evidence type="ECO:0000256" key="9">
    <source>
        <dbReference type="ARBA" id="ARBA00022741"/>
    </source>
</evidence>
<evidence type="ECO:0000313" key="20">
    <source>
        <dbReference type="WormBase" id="SRAE_2000416200"/>
    </source>
</evidence>
<dbReference type="GO" id="GO:0000049">
    <property type="term" value="F:tRNA binding"/>
    <property type="evidence" value="ECO:0007669"/>
    <property type="project" value="InterPro"/>
</dbReference>
<dbReference type="CDD" id="cd00496">
    <property type="entry name" value="PheRS_alpha_core"/>
    <property type="match status" value="1"/>
</dbReference>
<comment type="catalytic activity">
    <reaction evidence="15">
        <text>tRNA(Phe) + L-phenylalanine + ATP = L-phenylalanyl-tRNA(Phe) + AMP + diphosphate + H(+)</text>
        <dbReference type="Rhea" id="RHEA:19413"/>
        <dbReference type="Rhea" id="RHEA-COMP:9668"/>
        <dbReference type="Rhea" id="RHEA-COMP:9699"/>
        <dbReference type="ChEBI" id="CHEBI:15378"/>
        <dbReference type="ChEBI" id="CHEBI:30616"/>
        <dbReference type="ChEBI" id="CHEBI:33019"/>
        <dbReference type="ChEBI" id="CHEBI:58095"/>
        <dbReference type="ChEBI" id="CHEBI:78442"/>
        <dbReference type="ChEBI" id="CHEBI:78531"/>
        <dbReference type="ChEBI" id="CHEBI:456215"/>
        <dbReference type="EC" id="6.1.1.20"/>
    </reaction>
</comment>
<dbReference type="GO" id="GO:0005829">
    <property type="term" value="C:cytosol"/>
    <property type="evidence" value="ECO:0007669"/>
    <property type="project" value="TreeGrafter"/>
</dbReference>
<dbReference type="Gene3D" id="3.30.930.10">
    <property type="entry name" value="Bira Bifunctional Protein, Domain 2"/>
    <property type="match status" value="1"/>
</dbReference>
<dbReference type="STRING" id="34506.A0A090MZT9"/>
<keyword evidence="13" id="KW-0030">Aminoacyl-tRNA synthetase</keyword>
<organism evidence="17">
    <name type="scientific">Strongyloides ratti</name>
    <name type="common">Parasitic roundworm</name>
    <dbReference type="NCBI Taxonomy" id="34506"/>
    <lineage>
        <taxon>Eukaryota</taxon>
        <taxon>Metazoa</taxon>
        <taxon>Ecdysozoa</taxon>
        <taxon>Nematoda</taxon>
        <taxon>Chromadorea</taxon>
        <taxon>Rhabditida</taxon>
        <taxon>Tylenchina</taxon>
        <taxon>Panagrolaimomorpha</taxon>
        <taxon>Strongyloidoidea</taxon>
        <taxon>Strongyloididae</taxon>
        <taxon>Strongyloides</taxon>
    </lineage>
</organism>
<keyword evidence="8" id="KW-0479">Metal-binding</keyword>
<keyword evidence="6" id="KW-0963">Cytoplasm</keyword>
<dbReference type="Pfam" id="PF18553">
    <property type="entry name" value="PheRS_DBD3"/>
    <property type="match status" value="1"/>
</dbReference>
<feature type="domain" description="Aminoacyl-transfer RNA synthetases class-II family profile" evidence="16">
    <location>
        <begin position="304"/>
        <end position="554"/>
    </location>
</feature>
<dbReference type="InterPro" id="IPR006195">
    <property type="entry name" value="aa-tRNA-synth_II"/>
</dbReference>
<keyword evidence="7 17" id="KW-0436">Ligase</keyword>
<evidence type="ECO:0000256" key="7">
    <source>
        <dbReference type="ARBA" id="ARBA00022598"/>
    </source>
</evidence>
<evidence type="ECO:0000259" key="16">
    <source>
        <dbReference type="PROSITE" id="PS50862"/>
    </source>
</evidence>
<dbReference type="EC" id="6.1.1.20" evidence="5"/>
<dbReference type="EMBL" id="LN609529">
    <property type="protein sequence ID" value="CEF69514.1"/>
    <property type="molecule type" value="Genomic_DNA"/>
</dbReference>
<comment type="subcellular location">
    <subcellularLocation>
        <location evidence="2">Cytoplasm</location>
    </subcellularLocation>
</comment>
<keyword evidence="9" id="KW-0547">Nucleotide-binding</keyword>
<keyword evidence="10" id="KW-0067">ATP-binding</keyword>
<evidence type="ECO:0000313" key="18">
    <source>
        <dbReference type="Proteomes" id="UP000035682"/>
    </source>
</evidence>
<evidence type="ECO:0000256" key="4">
    <source>
        <dbReference type="ARBA" id="ARBA00011209"/>
    </source>
</evidence>
<dbReference type="eggNOG" id="KOG2784">
    <property type="taxonomic scope" value="Eukaryota"/>
</dbReference>
<dbReference type="NCBIfam" id="TIGR00468">
    <property type="entry name" value="pheS"/>
    <property type="match status" value="1"/>
</dbReference>
<dbReference type="FunFam" id="3.30.930.10:FF:000033">
    <property type="entry name" value="Phenylalanine--tRNA ligase alpha subunit"/>
    <property type="match status" value="1"/>
</dbReference>
<name>A0A090MZT9_STRRB</name>
<dbReference type="Gene3D" id="3.30.1370.240">
    <property type="match status" value="1"/>
</dbReference>
<evidence type="ECO:0000256" key="5">
    <source>
        <dbReference type="ARBA" id="ARBA00012814"/>
    </source>
</evidence>
<dbReference type="NCBIfam" id="NF003210">
    <property type="entry name" value="PRK04172.1"/>
    <property type="match status" value="1"/>
</dbReference>
<dbReference type="InterPro" id="IPR040724">
    <property type="entry name" value="PheRS_DBD1"/>
</dbReference>
<dbReference type="InterPro" id="IPR004529">
    <property type="entry name" value="Phe-tRNA-synth_IIc_asu"/>
</dbReference>
<comment type="subunit">
    <text evidence="4">Tetramer of two alpha and two beta subunits.</text>
</comment>
<dbReference type="InterPro" id="IPR040725">
    <property type="entry name" value="PheRS_DBD3"/>
</dbReference>
<keyword evidence="18" id="KW-1185">Reference proteome</keyword>
<evidence type="ECO:0000256" key="6">
    <source>
        <dbReference type="ARBA" id="ARBA00022490"/>
    </source>
</evidence>
<keyword evidence="11" id="KW-0460">Magnesium</keyword>
<dbReference type="Gene3D" id="1.10.10.2320">
    <property type="match status" value="1"/>
</dbReference>
<dbReference type="WormBase" id="SRAE_2000416200">
    <property type="protein sequence ID" value="SRP03167"/>
    <property type="gene ID" value="WBGene00264391"/>
</dbReference>
<dbReference type="OrthoDB" id="238316at2759"/>
<accession>A0A090MZT9</accession>
<dbReference type="GO" id="GO:0046872">
    <property type="term" value="F:metal ion binding"/>
    <property type="evidence" value="ECO:0007669"/>
    <property type="project" value="UniProtKB-KW"/>
</dbReference>